<protein>
    <submittedName>
        <fullName evidence="2">Uncharacterized protein</fullName>
    </submittedName>
</protein>
<gene>
    <name evidence="2" type="ORF">ACFPP6_29710</name>
</gene>
<proteinExistence type="predicted"/>
<name>A0ABW0A593_9ACTN</name>
<keyword evidence="1" id="KW-0732">Signal</keyword>
<keyword evidence="3" id="KW-1185">Reference proteome</keyword>
<dbReference type="Proteomes" id="UP001596222">
    <property type="component" value="Unassembled WGS sequence"/>
</dbReference>
<dbReference type="RefSeq" id="WP_382048871.1">
    <property type="nucleotide sequence ID" value="NZ_JBHSKJ010000021.1"/>
</dbReference>
<evidence type="ECO:0000313" key="2">
    <source>
        <dbReference type="EMBL" id="MFC5148852.1"/>
    </source>
</evidence>
<evidence type="ECO:0000313" key="3">
    <source>
        <dbReference type="Proteomes" id="UP001596222"/>
    </source>
</evidence>
<feature type="signal peptide" evidence="1">
    <location>
        <begin position="1"/>
        <end position="25"/>
    </location>
</feature>
<organism evidence="2 3">
    <name type="scientific">Streptomyces aureoversilis</name>
    <dbReference type="NCBI Taxonomy" id="67277"/>
    <lineage>
        <taxon>Bacteria</taxon>
        <taxon>Bacillati</taxon>
        <taxon>Actinomycetota</taxon>
        <taxon>Actinomycetes</taxon>
        <taxon>Kitasatosporales</taxon>
        <taxon>Streptomycetaceae</taxon>
        <taxon>Streptomyces</taxon>
    </lineage>
</organism>
<comment type="caution">
    <text evidence="2">The sequence shown here is derived from an EMBL/GenBank/DDBJ whole genome shotgun (WGS) entry which is preliminary data.</text>
</comment>
<evidence type="ECO:0000256" key="1">
    <source>
        <dbReference type="SAM" id="SignalP"/>
    </source>
</evidence>
<reference evidence="3" key="1">
    <citation type="journal article" date="2019" name="Int. J. Syst. Evol. Microbiol.">
        <title>The Global Catalogue of Microorganisms (GCM) 10K type strain sequencing project: providing services to taxonomists for standard genome sequencing and annotation.</title>
        <authorList>
            <consortium name="The Broad Institute Genomics Platform"/>
            <consortium name="The Broad Institute Genome Sequencing Center for Infectious Disease"/>
            <person name="Wu L."/>
            <person name="Ma J."/>
        </authorList>
    </citation>
    <scope>NUCLEOTIDE SEQUENCE [LARGE SCALE GENOMIC DNA]</scope>
    <source>
        <strain evidence="3">CGMCC 4.1641</strain>
    </source>
</reference>
<feature type="chain" id="PRO_5046752988" evidence="1">
    <location>
        <begin position="26"/>
        <end position="319"/>
    </location>
</feature>
<dbReference type="EMBL" id="JBHSKJ010000021">
    <property type="protein sequence ID" value="MFC5148852.1"/>
    <property type="molecule type" value="Genomic_DNA"/>
</dbReference>
<sequence length="319" mass="33971">MIRQRIIVSATVCCCIAVTALDARAARLPLKWQQVGTGITGGVSGMAVASSRQSGRGSADVVVVRDNKKPGESRVATVRLRPGKEPVTKELTWRGPLPEDLEAVDAVPGRPGHYVALASRGTAYEVVVRGATATVHGSPVELPGKAQGDNYESFALWRRSSGGGLFAVWATRGKGSARAVVRAAPAAVDRNGLRIGTPTVRREFAVPFPDQDEVRHISDLKVLADGTVLVSSASDPNVDDGPFSSAVYKAGRLSANGPRRAALNLRDVQKLSALRKFTRQDNRKIEAIAFLTKGAAIWGTDDENHGGYVGFDQVGINRR</sequence>
<accession>A0ABW0A593</accession>